<proteinExistence type="predicted"/>
<comment type="caution">
    <text evidence="1">The sequence shown here is derived from an EMBL/GenBank/DDBJ whole genome shotgun (WGS) entry which is preliminary data.</text>
</comment>
<name>H1KC85_METEX</name>
<dbReference type="AlphaFoldDB" id="H1KC85"/>
<dbReference type="RefSeq" id="WP_003596351.1">
    <property type="nucleotide sequence ID" value="NZ_AGJK01000003.1"/>
</dbReference>
<evidence type="ECO:0000313" key="2">
    <source>
        <dbReference type="Proteomes" id="UP000004382"/>
    </source>
</evidence>
<dbReference type="EMBL" id="AGJK01000003">
    <property type="protein sequence ID" value="EHP94902.1"/>
    <property type="molecule type" value="Genomic_DNA"/>
</dbReference>
<dbReference type="Proteomes" id="UP000004382">
    <property type="component" value="Unassembled WGS sequence"/>
</dbReference>
<reference evidence="1 2" key="1">
    <citation type="submission" date="2011-09" db="EMBL/GenBank/DDBJ databases">
        <title>The draft genome of Methylobacterium extorquens DSM 13060.</title>
        <authorList>
            <consortium name="US DOE Joint Genome Institute (JGI-PGF)"/>
            <person name="Lucas S."/>
            <person name="Han J."/>
            <person name="Lapidus A."/>
            <person name="Cheng J.-F."/>
            <person name="Goodwin L."/>
            <person name="Pitluck S."/>
            <person name="Peters L."/>
            <person name="Land M.L."/>
            <person name="Hauser L."/>
            <person name="Koskimaki J."/>
            <person name="Halonen O."/>
            <person name="Pirttila A."/>
            <person name="Frank C."/>
            <person name="Woyke T.J."/>
        </authorList>
    </citation>
    <scope>NUCLEOTIDE SEQUENCE [LARGE SCALE GENOMIC DNA]</scope>
    <source>
        <strain evidence="1 2">DSM 13060</strain>
    </source>
</reference>
<organism evidence="1 2">
    <name type="scientific">Methylorubrum extorquens DSM 13060</name>
    <dbReference type="NCBI Taxonomy" id="882800"/>
    <lineage>
        <taxon>Bacteria</taxon>
        <taxon>Pseudomonadati</taxon>
        <taxon>Pseudomonadota</taxon>
        <taxon>Alphaproteobacteria</taxon>
        <taxon>Hyphomicrobiales</taxon>
        <taxon>Methylobacteriaceae</taxon>
        <taxon>Methylorubrum</taxon>
    </lineage>
</organism>
<sequence>MICAAENETMTDDETAEAIIDLSDALMTLLAGRPNVVVGDACLRVIAEVLVDEYAPGPVPPDSFDKVAALLRGHVGNASHFGLDTH</sequence>
<accession>H1KC85</accession>
<evidence type="ECO:0000313" key="1">
    <source>
        <dbReference type="EMBL" id="EHP94902.1"/>
    </source>
</evidence>
<gene>
    <name evidence="1" type="ORF">MetexDRAFT_0247</name>
</gene>
<dbReference type="PATRIC" id="fig|882800.3.peg.235"/>
<protein>
    <submittedName>
        <fullName evidence="1">Uncharacterized protein</fullName>
    </submittedName>
</protein>